<proteinExistence type="predicted"/>
<reference evidence="1 2" key="1">
    <citation type="journal article" date="2019" name="ISME J.">
        <title>Genome analyses of uncultured TG2/ZB3 bacteria in 'Margulisbacteria' specifically attached to ectosymbiotic spirochetes of protists in the termite gut.</title>
        <authorList>
            <person name="Utami Y.D."/>
            <person name="Kuwahara H."/>
            <person name="Igai K."/>
            <person name="Murakami T."/>
            <person name="Sugaya K."/>
            <person name="Morikawa T."/>
            <person name="Nagura Y."/>
            <person name="Yuki M."/>
            <person name="Deevong P."/>
            <person name="Inoue T."/>
            <person name="Kihara K."/>
            <person name="Lo N."/>
            <person name="Yamada A."/>
            <person name="Ohkuma M."/>
            <person name="Hongoh Y."/>
        </authorList>
    </citation>
    <scope>NUCLEOTIDE SEQUENCE [LARGE SCALE GENOMIC DNA]</scope>
    <source>
        <strain evidence="1">NkOx7-01</strain>
    </source>
</reference>
<dbReference type="Proteomes" id="UP000269352">
    <property type="component" value="Unassembled WGS sequence"/>
</dbReference>
<feature type="non-terminal residue" evidence="1">
    <location>
        <position position="1"/>
    </location>
</feature>
<protein>
    <submittedName>
        <fullName evidence="1">Uncharacterized protein</fullName>
    </submittedName>
</protein>
<dbReference type="EMBL" id="BGZN01000170">
    <property type="protein sequence ID" value="GBR75142.1"/>
    <property type="molecule type" value="Genomic_DNA"/>
</dbReference>
<name>A0A388TDU2_TERA1</name>
<evidence type="ECO:0000313" key="1">
    <source>
        <dbReference type="EMBL" id="GBR75142.1"/>
    </source>
</evidence>
<organism evidence="1 2">
    <name type="scientific">Termititenax aidoneus</name>
    <dbReference type="NCBI Taxonomy" id="2218524"/>
    <lineage>
        <taxon>Bacteria</taxon>
        <taxon>Bacillati</taxon>
        <taxon>Candidatus Margulisiibacteriota</taxon>
        <taxon>Candidatus Termititenacia</taxon>
        <taxon>Candidatus Termititenacales</taxon>
        <taxon>Candidatus Termititenacaceae</taxon>
        <taxon>Candidatus Termititenax</taxon>
    </lineage>
</organism>
<sequence>EINLLARTILRPVEKSVAQTTGLYDVRFKRDIGVDAARFAGLETQTALTDTEDALLTEYWFGLEMVKELWKERIFFSVDTTLDRNLQDKRLNITVGSYKLTFKLLKNYFLDELSLNVGQELDLQQEEYIPVLSLEMLHNF</sequence>
<keyword evidence="2" id="KW-1185">Reference proteome</keyword>
<comment type="caution">
    <text evidence="1">The sequence shown here is derived from an EMBL/GenBank/DDBJ whole genome shotgun (WGS) entry which is preliminary data.</text>
</comment>
<gene>
    <name evidence="1" type="ORF">NO1_2188</name>
</gene>
<dbReference type="AlphaFoldDB" id="A0A388TDU2"/>
<accession>A0A388TDU2</accession>
<evidence type="ECO:0000313" key="2">
    <source>
        <dbReference type="Proteomes" id="UP000269352"/>
    </source>
</evidence>